<accession>A0ABW8XSJ3</accession>
<name>A0ABW8XSJ3_9FLAO</name>
<dbReference type="InterPro" id="IPR036116">
    <property type="entry name" value="FN3_sf"/>
</dbReference>
<dbReference type="RefSeq" id="WP_408080692.1">
    <property type="nucleotide sequence ID" value="NZ_JBELQA010000002.1"/>
</dbReference>
<gene>
    <name evidence="3" type="ORF">ABS764_05255</name>
</gene>
<evidence type="ECO:0000259" key="2">
    <source>
        <dbReference type="PROSITE" id="PS50853"/>
    </source>
</evidence>
<organism evidence="3 4">
    <name type="scientific">Flavobacterium plantiphilum</name>
    <dbReference type="NCBI Taxonomy" id="3163297"/>
    <lineage>
        <taxon>Bacteria</taxon>
        <taxon>Pseudomonadati</taxon>
        <taxon>Bacteroidota</taxon>
        <taxon>Flavobacteriia</taxon>
        <taxon>Flavobacteriales</taxon>
        <taxon>Flavobacteriaceae</taxon>
        <taxon>Flavobacterium</taxon>
    </lineage>
</organism>
<protein>
    <submittedName>
        <fullName evidence="3">T9SS sorting signal type C domain-containing protein</fullName>
    </submittedName>
</protein>
<evidence type="ECO:0000313" key="4">
    <source>
        <dbReference type="Proteomes" id="UP001629260"/>
    </source>
</evidence>
<dbReference type="Gene3D" id="2.60.40.10">
    <property type="entry name" value="Immunoglobulins"/>
    <property type="match status" value="2"/>
</dbReference>
<evidence type="ECO:0000313" key="3">
    <source>
        <dbReference type="EMBL" id="MFL9830255.1"/>
    </source>
</evidence>
<dbReference type="PROSITE" id="PS50853">
    <property type="entry name" value="FN3"/>
    <property type="match status" value="1"/>
</dbReference>
<proteinExistence type="predicted"/>
<dbReference type="SUPFAM" id="SSF49265">
    <property type="entry name" value="Fibronectin type III"/>
    <property type="match status" value="1"/>
</dbReference>
<dbReference type="EMBL" id="JBELQA010000002">
    <property type="protein sequence ID" value="MFL9830255.1"/>
    <property type="molecule type" value="Genomic_DNA"/>
</dbReference>
<sequence>MKKILLIIILFPFLAFTQITGDYRSAGNGNWTVLTSWERYNGTTWGTPTSGQGYPGQNSGTGTVTVRDSNVITVNTNIANSFVSLVIGTGTGGKLIVDGTVTVNTMSVRVNSAGLMSFVGNSQINFPTNTSFVINGSGKLVSQSNPCSNQTALYIGSTKVSACTGGGGALSNFDSFSSGGGTGSATSNSPACAGNSLILTAIPPTATSGSYTYTYRWSGNGIYYNPDFSTTATYTIEGVNIYNHGGVYTVEIKRNDGFISTVSTNVVVNNSIAAPTNTRVDNVNWCTATIRWDGDATNFNLDVATTNTFSAGTILPAYNNLSVGNVRDLILSGLSSNTTYYFRVKSSGNCASTSYSPFASFTTTTIAAPVANSGYGSCNDWVAQWNGVYNVSGQEVDGYFLDVAIDNTFTNYVNGYQNLYVDKSSNRNYTITGLALGGVYYYRLRAKTSCGVSGNSNVVTFTEKGNDSSTPGTISGGSTSICVGSTATFIKDPNFWSSTGTGTWSIFNQTGSATITQAGVVTGVSVGTVKVIFTTYNGGCGTSTSTDLIVTSGSVVGTASASPILCANTAMSNITHTTTGATGIGTPLNLPAGVTASWSSNVITISGTPTQSGTFNYSIPLTGGCGSVSATGTIVVNTIPSTPTVGTPTNPTCTRPTGSVTLSGLPSSGTILQTGERPDNISITTGGSQTITGLLPGTYYFAVDNGSCISAVSTVVEIIAPETNTWSSGSWSKGTPTINQRLVFASDYTNANDVDLVGCSCQVTGSVAVTIKSGRTLKIENGVEVQPNATLTFENNASLVQENEDPNINSGNISYKRLSKNLNRYDFTYWSSPVAGQTLKALSPNTLFDKYYSYNNGWIVSYNGVDTMKNGHGYIIRAPQTFFIEGKGPAEDYLATFTGVPHNGVVTLSGLAANQAHLLGNPYPSAIDGDKFLEKNEDVLEGTLYFWTHNTEIQLATNITNGTAGSGTYAYTSDDYATYNRSGGIATRPAISGGAPPTGKIAAGQGFFAPVKATGNVEFNNTMRISGGASGTNNSQFFKLTSGKAATTTVAKTEKNRIWLNLTNTQGAFKQTLVGYITGATNNYEGGFDGITYDGNSFVDFYSINQDVNLAIQGRALPFTKKDSVALGYKSAIKGEFQISIDHTDGALSSQNVFIEDKDLKVLHDLKKGAYTFSTEKGFFNNRFVLRYVDKNAVEEVIEPQLPEEVLNKEITVAVKNKSIIVDSPLVLIDKVVVYDVAGRKLYQKEKTDANALVIDSLISGHQVLIVDIVLIDGTKLSRKIVY</sequence>
<feature type="domain" description="Fibronectin type-III" evidence="2">
    <location>
        <begin position="274"/>
        <end position="369"/>
    </location>
</feature>
<dbReference type="Proteomes" id="UP001629260">
    <property type="component" value="Unassembled WGS sequence"/>
</dbReference>
<dbReference type="NCBIfam" id="NF033708">
    <property type="entry name" value="T9SS_Cterm_ChiA"/>
    <property type="match status" value="1"/>
</dbReference>
<dbReference type="InterPro" id="IPR003961">
    <property type="entry name" value="FN3_dom"/>
</dbReference>
<comment type="caution">
    <text evidence="3">The sequence shown here is derived from an EMBL/GenBank/DDBJ whole genome shotgun (WGS) entry which is preliminary data.</text>
</comment>
<feature type="signal peptide" evidence="1">
    <location>
        <begin position="1"/>
        <end position="17"/>
    </location>
</feature>
<keyword evidence="4" id="KW-1185">Reference proteome</keyword>
<reference evidence="3 4" key="1">
    <citation type="submission" date="2024-06" db="EMBL/GenBank/DDBJ databases">
        <authorList>
            <person name="Kaempfer P."/>
            <person name="Viver T."/>
        </authorList>
    </citation>
    <scope>NUCLEOTIDE SEQUENCE [LARGE SCALE GENOMIC DNA]</scope>
    <source>
        <strain evidence="3 4">ST-87</strain>
    </source>
</reference>
<keyword evidence="1" id="KW-0732">Signal</keyword>
<feature type="chain" id="PRO_5047071351" evidence="1">
    <location>
        <begin position="18"/>
        <end position="1283"/>
    </location>
</feature>
<evidence type="ECO:0000256" key="1">
    <source>
        <dbReference type="SAM" id="SignalP"/>
    </source>
</evidence>
<dbReference type="InterPro" id="IPR013783">
    <property type="entry name" value="Ig-like_fold"/>
</dbReference>